<protein>
    <recommendedName>
        <fullName evidence="6">subtilisin</fullName>
        <ecNumber evidence="6">3.4.21.62</ecNumber>
    </recommendedName>
</protein>
<dbReference type="GO" id="GO:0004252">
    <property type="term" value="F:serine-type endopeptidase activity"/>
    <property type="evidence" value="ECO:0007669"/>
    <property type="project" value="UniProtKB-EC"/>
</dbReference>
<dbReference type="Gene3D" id="3.40.50.200">
    <property type="entry name" value="Peptidase S8/S53 domain"/>
    <property type="match status" value="2"/>
</dbReference>
<evidence type="ECO:0000256" key="4">
    <source>
        <dbReference type="ARBA" id="ARBA00022825"/>
    </source>
</evidence>
<feature type="signal peptide" evidence="8">
    <location>
        <begin position="1"/>
        <end position="22"/>
    </location>
</feature>
<dbReference type="GO" id="GO:0006508">
    <property type="term" value="P:proteolysis"/>
    <property type="evidence" value="ECO:0007669"/>
    <property type="project" value="UniProtKB-KW"/>
</dbReference>
<evidence type="ECO:0000256" key="6">
    <source>
        <dbReference type="ARBA" id="ARBA00023619"/>
    </source>
</evidence>
<dbReference type="Proteomes" id="UP000794436">
    <property type="component" value="Unassembled WGS sequence"/>
</dbReference>
<comment type="catalytic activity">
    <reaction evidence="5">
        <text>Hydrolysis of proteins with broad specificity for peptide bonds, and a preference for a large uncharged residue in P1. Hydrolyzes peptide amides.</text>
        <dbReference type="EC" id="3.4.21.62"/>
    </reaction>
</comment>
<dbReference type="PROSITE" id="PS00138">
    <property type="entry name" value="SUBTILASE_SER"/>
    <property type="match status" value="1"/>
</dbReference>
<evidence type="ECO:0000256" key="8">
    <source>
        <dbReference type="SAM" id="SignalP"/>
    </source>
</evidence>
<dbReference type="InterPro" id="IPR050131">
    <property type="entry name" value="Peptidase_S8_subtilisin-like"/>
</dbReference>
<evidence type="ECO:0000259" key="9">
    <source>
        <dbReference type="Pfam" id="PF00082"/>
    </source>
</evidence>
<dbReference type="EMBL" id="SPLM01000147">
    <property type="protein sequence ID" value="TMW55713.1"/>
    <property type="molecule type" value="Genomic_DNA"/>
</dbReference>
<evidence type="ECO:0000256" key="1">
    <source>
        <dbReference type="ARBA" id="ARBA00011073"/>
    </source>
</evidence>
<evidence type="ECO:0000256" key="2">
    <source>
        <dbReference type="ARBA" id="ARBA00022670"/>
    </source>
</evidence>
<gene>
    <name evidence="10" type="ORF">Poli38472_010595</name>
</gene>
<evidence type="ECO:0000313" key="11">
    <source>
        <dbReference type="Proteomes" id="UP000794436"/>
    </source>
</evidence>
<name>A0A8K1C3E0_PYTOL</name>
<comment type="caution">
    <text evidence="7">Lacks conserved residue(s) required for the propagation of feature annotation.</text>
</comment>
<dbReference type="AlphaFoldDB" id="A0A8K1C3E0"/>
<dbReference type="PROSITE" id="PS51892">
    <property type="entry name" value="SUBTILASE"/>
    <property type="match status" value="1"/>
</dbReference>
<evidence type="ECO:0000313" key="10">
    <source>
        <dbReference type="EMBL" id="TMW55713.1"/>
    </source>
</evidence>
<feature type="chain" id="PRO_5035474203" description="subtilisin" evidence="8">
    <location>
        <begin position="23"/>
        <end position="358"/>
    </location>
</feature>
<dbReference type="SUPFAM" id="SSF52743">
    <property type="entry name" value="Subtilisin-like"/>
    <property type="match status" value="1"/>
</dbReference>
<dbReference type="InterPro" id="IPR023828">
    <property type="entry name" value="Peptidase_S8_Ser-AS"/>
</dbReference>
<keyword evidence="11" id="KW-1185">Reference proteome</keyword>
<keyword evidence="3" id="KW-0378">Hydrolase</keyword>
<dbReference type="PANTHER" id="PTHR43806:SF67">
    <property type="entry name" value="EGF-LIKE DOMAIN-CONTAINING PROTEIN"/>
    <property type="match status" value="1"/>
</dbReference>
<dbReference type="EC" id="3.4.21.62" evidence="6"/>
<sequence>MVSTKFAPLVLGAVLVASDASAARVDPAVHRTLRQQGTVNLLVTMKKGTRDLLNSIKEASFTSRGALIDDMVNRLQDYAAESQSEVNPLFAKEATGEYTKSTSFWITNQIYIEGTTMSFLQRLAAMPTVAEISEEDIYTIPDVPSTPINAIRSLASAADVSTEWGLDKIQAPAVWATGNTGEGVIVGGLDTGVLATPETLKNNFERAARHQNSPAEYLNVIAVGATDAADALAEFSSKGPTAAGRVKPEITAPGHNVRSAWFTGDNEYKYMSGTSMATPHVSGAIALMLAAKPGLKFDEVRDLLINNVDTAQLQPSNFSCANTVDSVFPNNMYGYGRLNVFKAIQSLNQNATEPPVED</sequence>
<comment type="similarity">
    <text evidence="1 7">Belongs to the peptidase S8 family.</text>
</comment>
<feature type="domain" description="Peptidase S8/S53" evidence="9">
    <location>
        <begin position="171"/>
        <end position="336"/>
    </location>
</feature>
<dbReference type="InterPro" id="IPR036852">
    <property type="entry name" value="Peptidase_S8/S53_dom_sf"/>
</dbReference>
<dbReference type="InterPro" id="IPR000209">
    <property type="entry name" value="Peptidase_S8/S53_dom"/>
</dbReference>
<accession>A0A8K1C3E0</accession>
<keyword evidence="4" id="KW-0720">Serine protease</keyword>
<evidence type="ECO:0000256" key="3">
    <source>
        <dbReference type="ARBA" id="ARBA00022801"/>
    </source>
</evidence>
<keyword evidence="8" id="KW-0732">Signal</keyword>
<organism evidence="10 11">
    <name type="scientific">Pythium oligandrum</name>
    <name type="common">Mycoparasitic fungus</name>
    <dbReference type="NCBI Taxonomy" id="41045"/>
    <lineage>
        <taxon>Eukaryota</taxon>
        <taxon>Sar</taxon>
        <taxon>Stramenopiles</taxon>
        <taxon>Oomycota</taxon>
        <taxon>Peronosporomycetes</taxon>
        <taxon>Pythiales</taxon>
        <taxon>Pythiaceae</taxon>
        <taxon>Pythium</taxon>
    </lineage>
</organism>
<keyword evidence="2" id="KW-0645">Protease</keyword>
<dbReference type="PANTHER" id="PTHR43806">
    <property type="entry name" value="PEPTIDASE S8"/>
    <property type="match status" value="1"/>
</dbReference>
<comment type="caution">
    <text evidence="10">The sequence shown here is derived from an EMBL/GenBank/DDBJ whole genome shotgun (WGS) entry which is preliminary data.</text>
</comment>
<reference evidence="10" key="1">
    <citation type="submission" date="2019-03" db="EMBL/GenBank/DDBJ databases">
        <title>Long read genome sequence of the mycoparasitic Pythium oligandrum ATCC 38472 isolated from sugarbeet rhizosphere.</title>
        <authorList>
            <person name="Gaulin E."/>
        </authorList>
    </citation>
    <scope>NUCLEOTIDE SEQUENCE</scope>
    <source>
        <strain evidence="10">ATCC 38472_TT</strain>
    </source>
</reference>
<evidence type="ECO:0000256" key="7">
    <source>
        <dbReference type="PROSITE-ProRule" id="PRU01240"/>
    </source>
</evidence>
<proteinExistence type="inferred from homology"/>
<dbReference type="Pfam" id="PF00082">
    <property type="entry name" value="Peptidase_S8"/>
    <property type="match status" value="1"/>
</dbReference>
<dbReference type="OrthoDB" id="1911066at2759"/>
<evidence type="ECO:0000256" key="5">
    <source>
        <dbReference type="ARBA" id="ARBA00023529"/>
    </source>
</evidence>